<reference evidence="3" key="1">
    <citation type="submission" date="2022-01" db="EMBL/GenBank/DDBJ databases">
        <authorList>
            <person name="King R."/>
        </authorList>
    </citation>
    <scope>NUCLEOTIDE SEQUENCE</scope>
</reference>
<dbReference type="Pfam" id="PF00059">
    <property type="entry name" value="Lectin_C"/>
    <property type="match status" value="1"/>
</dbReference>
<evidence type="ECO:0000256" key="1">
    <source>
        <dbReference type="SAM" id="SignalP"/>
    </source>
</evidence>
<feature type="domain" description="C-type lectin" evidence="2">
    <location>
        <begin position="165"/>
        <end position="293"/>
    </location>
</feature>
<dbReference type="InterPro" id="IPR016186">
    <property type="entry name" value="C-type_lectin-like/link_sf"/>
</dbReference>
<evidence type="ECO:0000313" key="4">
    <source>
        <dbReference type="Proteomes" id="UP001153737"/>
    </source>
</evidence>
<dbReference type="PROSITE" id="PS50041">
    <property type="entry name" value="C_TYPE_LECTIN_2"/>
    <property type="match status" value="1"/>
</dbReference>
<keyword evidence="1" id="KW-0732">Signal</keyword>
<evidence type="ECO:0000313" key="3">
    <source>
        <dbReference type="EMBL" id="CAH1176130.1"/>
    </source>
</evidence>
<sequence>MKVMIALVCICLFFSIGNAERAQKIEKIWNDNEGVWWPILEDWAVSGNNRQGRVMMIPISPNAYVAEEKAGNVTRESKVVPGKIVSTNGVPGNLVPAYTNNYVNKKPLGRQVSETDLYLLGAIEKLVYKVDFMEKRLRRVEEMLYYAMAGNRIDTEPCQENFTKVGSDCYHFNSGTGREFDWKVASKHCKKLGGFLAEMETIEENQDLITYILGSQILRGRDFWVGGLNPGLLWIWSHSARPVAAPGSQTNKENPSAAIQGEGRCLRIAYNPALRAYAYKGTDCSLRYNFVCEAPETTSSNEIRRLGRERKIFGDEL</sequence>
<proteinExistence type="predicted"/>
<dbReference type="SMART" id="SM00034">
    <property type="entry name" value="CLECT"/>
    <property type="match status" value="1"/>
</dbReference>
<dbReference type="InterPro" id="IPR001304">
    <property type="entry name" value="C-type_lectin-like"/>
</dbReference>
<reference evidence="3" key="2">
    <citation type="submission" date="2022-10" db="EMBL/GenBank/DDBJ databases">
        <authorList>
            <consortium name="ENA_rothamsted_submissions"/>
            <consortium name="culmorum"/>
            <person name="King R."/>
        </authorList>
    </citation>
    <scope>NUCLEOTIDE SEQUENCE</scope>
</reference>
<dbReference type="OrthoDB" id="2142683at2759"/>
<dbReference type="EMBL" id="OU896713">
    <property type="protein sequence ID" value="CAH1176130.1"/>
    <property type="molecule type" value="Genomic_DNA"/>
</dbReference>
<dbReference type="CDD" id="cd00037">
    <property type="entry name" value="CLECT"/>
    <property type="match status" value="1"/>
</dbReference>
<evidence type="ECO:0000259" key="2">
    <source>
        <dbReference type="PROSITE" id="PS50041"/>
    </source>
</evidence>
<name>A0A9P0DQ10_PHACE</name>
<organism evidence="3 4">
    <name type="scientific">Phaedon cochleariae</name>
    <name type="common">Mustard beetle</name>
    <dbReference type="NCBI Taxonomy" id="80249"/>
    <lineage>
        <taxon>Eukaryota</taxon>
        <taxon>Metazoa</taxon>
        <taxon>Ecdysozoa</taxon>
        <taxon>Arthropoda</taxon>
        <taxon>Hexapoda</taxon>
        <taxon>Insecta</taxon>
        <taxon>Pterygota</taxon>
        <taxon>Neoptera</taxon>
        <taxon>Endopterygota</taxon>
        <taxon>Coleoptera</taxon>
        <taxon>Polyphaga</taxon>
        <taxon>Cucujiformia</taxon>
        <taxon>Chrysomeloidea</taxon>
        <taxon>Chrysomelidae</taxon>
        <taxon>Chrysomelinae</taxon>
        <taxon>Chrysomelini</taxon>
        <taxon>Phaedon</taxon>
    </lineage>
</organism>
<dbReference type="Proteomes" id="UP001153737">
    <property type="component" value="Chromosome 7"/>
</dbReference>
<keyword evidence="4" id="KW-1185">Reference proteome</keyword>
<protein>
    <recommendedName>
        <fullName evidence="2">C-type lectin domain-containing protein</fullName>
    </recommendedName>
</protein>
<feature type="signal peptide" evidence="1">
    <location>
        <begin position="1"/>
        <end position="19"/>
    </location>
</feature>
<accession>A0A9P0DQ10</accession>
<dbReference type="SUPFAM" id="SSF56436">
    <property type="entry name" value="C-type lectin-like"/>
    <property type="match status" value="1"/>
</dbReference>
<dbReference type="AlphaFoldDB" id="A0A9P0DQ10"/>
<gene>
    <name evidence="3" type="ORF">PHAECO_LOCUS11119</name>
</gene>
<feature type="chain" id="PRO_5040352629" description="C-type lectin domain-containing protein" evidence="1">
    <location>
        <begin position="20"/>
        <end position="317"/>
    </location>
</feature>
<dbReference type="InterPro" id="IPR016187">
    <property type="entry name" value="CTDL_fold"/>
</dbReference>
<dbReference type="Gene3D" id="3.10.100.10">
    <property type="entry name" value="Mannose-Binding Protein A, subunit A"/>
    <property type="match status" value="1"/>
</dbReference>